<evidence type="ECO:0000256" key="1">
    <source>
        <dbReference type="SAM" id="MobiDB-lite"/>
    </source>
</evidence>
<dbReference type="Proteomes" id="UP000828390">
    <property type="component" value="Unassembled WGS sequence"/>
</dbReference>
<feature type="region of interest" description="Disordered" evidence="1">
    <location>
        <begin position="1"/>
        <end position="26"/>
    </location>
</feature>
<organism evidence="2 3">
    <name type="scientific">Dreissena polymorpha</name>
    <name type="common">Zebra mussel</name>
    <name type="synonym">Mytilus polymorpha</name>
    <dbReference type="NCBI Taxonomy" id="45954"/>
    <lineage>
        <taxon>Eukaryota</taxon>
        <taxon>Metazoa</taxon>
        <taxon>Spiralia</taxon>
        <taxon>Lophotrochozoa</taxon>
        <taxon>Mollusca</taxon>
        <taxon>Bivalvia</taxon>
        <taxon>Autobranchia</taxon>
        <taxon>Heteroconchia</taxon>
        <taxon>Euheterodonta</taxon>
        <taxon>Imparidentia</taxon>
        <taxon>Neoheterodontei</taxon>
        <taxon>Myida</taxon>
        <taxon>Dreissenoidea</taxon>
        <taxon>Dreissenidae</taxon>
        <taxon>Dreissena</taxon>
    </lineage>
</organism>
<feature type="compositionally biased region" description="Polar residues" evidence="1">
    <location>
        <begin position="1"/>
        <end position="11"/>
    </location>
</feature>
<comment type="caution">
    <text evidence="2">The sequence shown here is derived from an EMBL/GenBank/DDBJ whole genome shotgun (WGS) entry which is preliminary data.</text>
</comment>
<sequence length="79" mass="8905">MRCTFTRTQRGSGRKPQWSSGSRSTSRRWRCRRLPLHALPASSEPLPGDSGARLTAPTPICWYLLVSVDFKLACVNPQF</sequence>
<reference evidence="2" key="2">
    <citation type="submission" date="2020-11" db="EMBL/GenBank/DDBJ databases">
        <authorList>
            <person name="McCartney M.A."/>
            <person name="Auch B."/>
            <person name="Kono T."/>
            <person name="Mallez S."/>
            <person name="Becker A."/>
            <person name="Gohl D.M."/>
            <person name="Silverstein K.A.T."/>
            <person name="Koren S."/>
            <person name="Bechman K.B."/>
            <person name="Herman A."/>
            <person name="Abrahante J.E."/>
            <person name="Garbe J."/>
        </authorList>
    </citation>
    <scope>NUCLEOTIDE SEQUENCE</scope>
    <source>
        <strain evidence="2">Duluth1</strain>
        <tissue evidence="2">Whole animal</tissue>
    </source>
</reference>
<evidence type="ECO:0000313" key="3">
    <source>
        <dbReference type="Proteomes" id="UP000828390"/>
    </source>
</evidence>
<accession>A0A9D4GJ62</accession>
<name>A0A9D4GJ62_DREPO</name>
<keyword evidence="3" id="KW-1185">Reference proteome</keyword>
<proteinExistence type="predicted"/>
<evidence type="ECO:0000313" key="2">
    <source>
        <dbReference type="EMBL" id="KAH3816389.1"/>
    </source>
</evidence>
<reference evidence="2" key="1">
    <citation type="journal article" date="2019" name="bioRxiv">
        <title>The Genome of the Zebra Mussel, Dreissena polymorpha: A Resource for Invasive Species Research.</title>
        <authorList>
            <person name="McCartney M.A."/>
            <person name="Auch B."/>
            <person name="Kono T."/>
            <person name="Mallez S."/>
            <person name="Zhang Y."/>
            <person name="Obille A."/>
            <person name="Becker A."/>
            <person name="Abrahante J.E."/>
            <person name="Garbe J."/>
            <person name="Badalamenti J.P."/>
            <person name="Herman A."/>
            <person name="Mangelson H."/>
            <person name="Liachko I."/>
            <person name="Sullivan S."/>
            <person name="Sone E.D."/>
            <person name="Koren S."/>
            <person name="Silverstein K.A.T."/>
            <person name="Beckman K.B."/>
            <person name="Gohl D.M."/>
        </authorList>
    </citation>
    <scope>NUCLEOTIDE SEQUENCE</scope>
    <source>
        <strain evidence="2">Duluth1</strain>
        <tissue evidence="2">Whole animal</tissue>
    </source>
</reference>
<dbReference type="AlphaFoldDB" id="A0A9D4GJ62"/>
<protein>
    <submittedName>
        <fullName evidence="2">Uncharacterized protein</fullName>
    </submittedName>
</protein>
<dbReference type="EMBL" id="JAIWYP010000005">
    <property type="protein sequence ID" value="KAH3816389.1"/>
    <property type="molecule type" value="Genomic_DNA"/>
</dbReference>
<gene>
    <name evidence="2" type="ORF">DPMN_117905</name>
</gene>